<dbReference type="GO" id="GO:0008081">
    <property type="term" value="F:phosphoric diester hydrolase activity"/>
    <property type="evidence" value="ECO:0007669"/>
    <property type="project" value="InterPro"/>
</dbReference>
<sequence>MADAAVLGTAYTRVNDSLSPAVSIADVPVGAWVIVSLMSASSTATFTAPAGWEVLKAVETTGTRRNQMWGRVKQLGDGNTATFTTSVLNAMTFGVVWGTGDWANRVVGASRSRSTVGASPRSQNIAPSLTAPASSVVVAITQEATSAQVATDEITGTSPAGWTRARWVEQIPNYLETIGIYQKSMTTAGASGDLTVTYSSAQDSNGWAMQVAIPSTAPVVTPPGFSSVSQMLATPGATWAHRGGSTNWPEMSKYAYEQAALAGYGALEFSANHTSDGVWVGVHDASLNRTSQTTGLPDISTMTWAQVQTYQNSLNAAGTPRPYYRLDQFLDDFTGTHVVIVDPKHAIGTYNTEFLNLLDAHGGNTKIVVKFYGVGAGATGLADAATARGYQTWGYFYDTDVTSGGLAADQSHWSILGMNYDAAQSAWDAVLSYGKPVVGHIAASQANYNTAISRGARMVQCANVAGIAAVGASTLTGTGTLQLSGTATRTLSITRTGVGTLGIDGSATRTVSVTRAGAGELAVTGTAVAGLEVNTHGAGDLGLSGSATTTVEVQRTGEAVVVLDGAASVSAEITRTGVGELNITGQGVIDAPPVDWPARLTLEASIDALNLTATVPELTLEATW</sequence>
<dbReference type="Gene3D" id="3.20.20.190">
    <property type="entry name" value="Phosphatidylinositol (PI) phosphodiesterase"/>
    <property type="match status" value="1"/>
</dbReference>
<feature type="domain" description="GP-PDE" evidence="1">
    <location>
        <begin position="236"/>
        <end position="492"/>
    </location>
</feature>
<organism evidence="2 3">
    <name type="scientific">Microbacterium phage vB_MoxS-R1</name>
    <dbReference type="NCBI Taxonomy" id="2848881"/>
    <lineage>
        <taxon>Viruses</taxon>
        <taxon>Duplodnaviria</taxon>
        <taxon>Heunggongvirae</taxon>
        <taxon>Uroviricota</taxon>
        <taxon>Caudoviricetes</taxon>
        <taxon>Syrbvirus</taxon>
        <taxon>Syrbvirus R1</taxon>
    </lineage>
</organism>
<evidence type="ECO:0000313" key="3">
    <source>
        <dbReference type="Proteomes" id="UP000683438"/>
    </source>
</evidence>
<dbReference type="EMBL" id="MW073100">
    <property type="protein sequence ID" value="QWT28918.1"/>
    <property type="molecule type" value="Genomic_DNA"/>
</dbReference>
<dbReference type="PANTHER" id="PTHR43805">
    <property type="entry name" value="GLYCEROPHOSPHORYL DIESTER PHOSPHODIESTERASE"/>
    <property type="match status" value="1"/>
</dbReference>
<name>A0A8F2E512_9CAUD</name>
<evidence type="ECO:0000259" key="1">
    <source>
        <dbReference type="PROSITE" id="PS51704"/>
    </source>
</evidence>
<dbReference type="InterPro" id="IPR017946">
    <property type="entry name" value="PLC-like_Pdiesterase_TIM-brl"/>
</dbReference>
<dbReference type="PROSITE" id="PS51704">
    <property type="entry name" value="GP_PDE"/>
    <property type="match status" value="1"/>
</dbReference>
<accession>A0A8F2E512</accession>
<reference evidence="2" key="1">
    <citation type="submission" date="2020-10" db="EMBL/GenBank/DDBJ databases">
        <title>Complete genome sequence of vB_MoxS-R1, a novel marine prophage inducted from Microbacterium.</title>
        <authorList>
            <person name="Zheng H."/>
            <person name="Liu B."/>
            <person name="Xu Y."/>
            <person name="Chen F."/>
        </authorList>
    </citation>
    <scope>NUCLEOTIDE SEQUENCE</scope>
</reference>
<dbReference type="Proteomes" id="UP000683438">
    <property type="component" value="Segment"/>
</dbReference>
<proteinExistence type="predicted"/>
<dbReference type="PANTHER" id="PTHR43805:SF1">
    <property type="entry name" value="GP-PDE DOMAIN-CONTAINING PROTEIN"/>
    <property type="match status" value="1"/>
</dbReference>
<protein>
    <submittedName>
        <fullName evidence="2">Glycerophosphodiester phosphodiesterase</fullName>
    </submittedName>
</protein>
<dbReference type="GO" id="GO:0006629">
    <property type="term" value="P:lipid metabolic process"/>
    <property type="evidence" value="ECO:0007669"/>
    <property type="project" value="InterPro"/>
</dbReference>
<dbReference type="Pfam" id="PF03009">
    <property type="entry name" value="GDPD"/>
    <property type="match status" value="1"/>
</dbReference>
<evidence type="ECO:0000313" key="2">
    <source>
        <dbReference type="EMBL" id="QWT28918.1"/>
    </source>
</evidence>
<dbReference type="Gene3D" id="2.160.20.120">
    <property type="match status" value="1"/>
</dbReference>
<dbReference type="SUPFAM" id="SSF51695">
    <property type="entry name" value="PLC-like phosphodiesterases"/>
    <property type="match status" value="1"/>
</dbReference>
<keyword evidence="3" id="KW-1185">Reference proteome</keyword>
<gene>
    <name evidence="2" type="ORF">vBMoxSR1_gp68</name>
</gene>
<dbReference type="InterPro" id="IPR030395">
    <property type="entry name" value="GP_PDE_dom"/>
</dbReference>